<dbReference type="InterPro" id="IPR036259">
    <property type="entry name" value="MFS_trans_sf"/>
</dbReference>
<feature type="transmembrane region" description="Helical" evidence="6">
    <location>
        <begin position="264"/>
        <end position="287"/>
    </location>
</feature>
<evidence type="ECO:0000256" key="3">
    <source>
        <dbReference type="ARBA" id="ARBA00022692"/>
    </source>
</evidence>
<feature type="transmembrane region" description="Helical" evidence="6">
    <location>
        <begin position="115"/>
        <end position="136"/>
    </location>
</feature>
<evidence type="ECO:0000256" key="6">
    <source>
        <dbReference type="SAM" id="Phobius"/>
    </source>
</evidence>
<feature type="domain" description="Major facilitator superfamily (MFS) profile" evidence="7">
    <location>
        <begin position="18"/>
        <end position="470"/>
    </location>
</feature>
<feature type="transmembrane region" description="Helical" evidence="6">
    <location>
        <begin position="359"/>
        <end position="379"/>
    </location>
</feature>
<dbReference type="InterPro" id="IPR050930">
    <property type="entry name" value="MFS_Vesicular_Transporter"/>
</dbReference>
<sequence length="470" mass="50589">MESSKWSFSSFRSSTAFIAFTVTFAVFTDQFLFAAILPIGPFTLHERLRIPEDKVQFWIAILLAVFGIGSFVTAGPWGWYTDRSTSRRTPFLIGLSILLGATLVLWFSQHIALQILGRALQGFSSLVVWATGLAVLVDTVECKHIGEYMGYIGIALNMGSLVAPMVGGVVFAQAGYNAVFGVVTAVVGLDILFRLIMKEKTPSETTSVAPLQDDLESGSPDIKEKEKTVVTIETISQSSSPSASTLDLTTTTPSRRRLPPVLRLLASLRFCVAIWGIFVISCVFSAFQAVLPMAVKTVFGWNSTGSGLIFLPLSLPALLGPIVGRMTDRYGGRWFATAGVVLLGISVTMLRAVEYNSRSQQVLLCVLLFLCGCCMTLVLEPLAAEVTHGAARLDAKDKEMGIESAGSYGQSYALFNMAWAAGNSIGPVWGGMLLDAAGWNAMALSLGLLGFLSAVPVALCLDGWMFEKKV</sequence>
<dbReference type="PROSITE" id="PS50850">
    <property type="entry name" value="MFS"/>
    <property type="match status" value="1"/>
</dbReference>
<feature type="transmembrane region" description="Helical" evidence="6">
    <location>
        <begin position="178"/>
        <end position="197"/>
    </location>
</feature>
<feature type="transmembrane region" description="Helical" evidence="6">
    <location>
        <begin position="148"/>
        <end position="172"/>
    </location>
</feature>
<keyword evidence="5 6" id="KW-0472">Membrane</keyword>
<dbReference type="PANTHER" id="PTHR23506:SF23">
    <property type="entry name" value="GH10249P"/>
    <property type="match status" value="1"/>
</dbReference>
<dbReference type="Gene3D" id="1.20.1250.20">
    <property type="entry name" value="MFS general substrate transporter like domains"/>
    <property type="match status" value="1"/>
</dbReference>
<evidence type="ECO:0000313" key="9">
    <source>
        <dbReference type="Proteomes" id="UP000033647"/>
    </source>
</evidence>
<gene>
    <name evidence="8" type="ORF">TI39_contig359g00031</name>
</gene>
<dbReference type="PANTHER" id="PTHR23506">
    <property type="entry name" value="GH10249P"/>
    <property type="match status" value="1"/>
</dbReference>
<dbReference type="Pfam" id="PF07690">
    <property type="entry name" value="MFS_1"/>
    <property type="match status" value="1"/>
</dbReference>
<proteinExistence type="predicted"/>
<evidence type="ECO:0000313" key="8">
    <source>
        <dbReference type="EMBL" id="KJX99410.1"/>
    </source>
</evidence>
<keyword evidence="9" id="KW-1185">Reference proteome</keyword>
<dbReference type="SUPFAM" id="SSF103473">
    <property type="entry name" value="MFS general substrate transporter"/>
    <property type="match status" value="1"/>
</dbReference>
<keyword evidence="4 6" id="KW-1133">Transmembrane helix</keyword>
<dbReference type="EMBL" id="LAFY01000351">
    <property type="protein sequence ID" value="KJX99410.1"/>
    <property type="molecule type" value="Genomic_DNA"/>
</dbReference>
<dbReference type="Proteomes" id="UP000033647">
    <property type="component" value="Unassembled WGS sequence"/>
</dbReference>
<comment type="caution">
    <text evidence="8">The sequence shown here is derived from an EMBL/GenBank/DDBJ whole genome shotgun (WGS) entry which is preliminary data.</text>
</comment>
<dbReference type="CDD" id="cd17325">
    <property type="entry name" value="MFS_MdtG_SLC18_like"/>
    <property type="match status" value="1"/>
</dbReference>
<dbReference type="InterPro" id="IPR011701">
    <property type="entry name" value="MFS"/>
</dbReference>
<keyword evidence="2" id="KW-0813">Transport</keyword>
<evidence type="ECO:0000259" key="7">
    <source>
        <dbReference type="PROSITE" id="PS50850"/>
    </source>
</evidence>
<dbReference type="InterPro" id="IPR020846">
    <property type="entry name" value="MFS_dom"/>
</dbReference>
<dbReference type="GO" id="GO:0022857">
    <property type="term" value="F:transmembrane transporter activity"/>
    <property type="evidence" value="ECO:0007669"/>
    <property type="project" value="InterPro"/>
</dbReference>
<feature type="transmembrane region" description="Helical" evidence="6">
    <location>
        <begin position="299"/>
        <end position="322"/>
    </location>
</feature>
<organism evidence="8 9">
    <name type="scientific">Zymoseptoria brevis</name>
    <dbReference type="NCBI Taxonomy" id="1047168"/>
    <lineage>
        <taxon>Eukaryota</taxon>
        <taxon>Fungi</taxon>
        <taxon>Dikarya</taxon>
        <taxon>Ascomycota</taxon>
        <taxon>Pezizomycotina</taxon>
        <taxon>Dothideomycetes</taxon>
        <taxon>Dothideomycetidae</taxon>
        <taxon>Mycosphaerellales</taxon>
        <taxon>Mycosphaerellaceae</taxon>
        <taxon>Zymoseptoria</taxon>
    </lineage>
</organism>
<evidence type="ECO:0000256" key="1">
    <source>
        <dbReference type="ARBA" id="ARBA00004141"/>
    </source>
</evidence>
<dbReference type="OrthoDB" id="5086884at2759"/>
<comment type="subcellular location">
    <subcellularLocation>
        <location evidence="1">Membrane</location>
        <topology evidence="1">Multi-pass membrane protein</topology>
    </subcellularLocation>
</comment>
<evidence type="ECO:0000256" key="2">
    <source>
        <dbReference type="ARBA" id="ARBA00022448"/>
    </source>
</evidence>
<dbReference type="STRING" id="1047168.A0A0F4GT71"/>
<protein>
    <submittedName>
        <fullName evidence="8">MFS transporter like protein</fullName>
    </submittedName>
</protein>
<accession>A0A0F4GT71</accession>
<feature type="transmembrane region" description="Helical" evidence="6">
    <location>
        <begin position="441"/>
        <end position="461"/>
    </location>
</feature>
<evidence type="ECO:0000256" key="4">
    <source>
        <dbReference type="ARBA" id="ARBA00022989"/>
    </source>
</evidence>
<feature type="transmembrane region" description="Helical" evidence="6">
    <location>
        <begin position="91"/>
        <end position="109"/>
    </location>
</feature>
<feature type="transmembrane region" description="Helical" evidence="6">
    <location>
        <begin position="334"/>
        <end position="353"/>
    </location>
</feature>
<evidence type="ECO:0000256" key="5">
    <source>
        <dbReference type="ARBA" id="ARBA00023136"/>
    </source>
</evidence>
<dbReference type="AlphaFoldDB" id="A0A0F4GT71"/>
<keyword evidence="3 6" id="KW-0812">Transmembrane</keyword>
<dbReference type="GO" id="GO:0016020">
    <property type="term" value="C:membrane"/>
    <property type="evidence" value="ECO:0007669"/>
    <property type="project" value="UniProtKB-SubCell"/>
</dbReference>
<reference evidence="8 9" key="1">
    <citation type="submission" date="2015-03" db="EMBL/GenBank/DDBJ databases">
        <title>RNA-seq based gene annotation and comparative genomics of four Zymoseptoria species reveal species-specific pathogenicity related genes and transposable element activity.</title>
        <authorList>
            <person name="Grandaubert J."/>
            <person name="Bhattacharyya A."/>
            <person name="Stukenbrock E.H."/>
        </authorList>
    </citation>
    <scope>NUCLEOTIDE SEQUENCE [LARGE SCALE GENOMIC DNA]</scope>
    <source>
        <strain evidence="8 9">Zb18110</strain>
    </source>
</reference>
<name>A0A0F4GT71_9PEZI</name>
<feature type="transmembrane region" description="Helical" evidence="6">
    <location>
        <begin position="58"/>
        <end position="79"/>
    </location>
</feature>